<comment type="catalytic activity">
    <reaction evidence="1">
        <text>Thiol-dependent hydrolysis of ester, thioester, amide, peptide and isopeptide bonds formed by the C-terminal Gly of ubiquitin (a 76-residue protein attached to proteins as an intracellular targeting signal).</text>
        <dbReference type="EC" id="3.4.19.12"/>
    </reaction>
</comment>
<feature type="compositionally biased region" description="Low complexity" evidence="12">
    <location>
        <begin position="366"/>
        <end position="377"/>
    </location>
</feature>
<dbReference type="PRINTS" id="PR01233">
    <property type="entry name" value="JOSEPHIN"/>
</dbReference>
<dbReference type="PANTHER" id="PTHR14159:SF0">
    <property type="entry name" value="ATAXIN-3-RELATED"/>
    <property type="match status" value="1"/>
</dbReference>
<dbReference type="EC" id="3.4.19.12" evidence="3"/>
<keyword evidence="4" id="KW-0645">Protease</keyword>
<dbReference type="Gene3D" id="3.90.70.40">
    <property type="match status" value="1"/>
</dbReference>
<comment type="subcellular location">
    <subcellularLocation>
        <location evidence="2">Nucleus</location>
    </subcellularLocation>
</comment>
<evidence type="ECO:0000256" key="11">
    <source>
        <dbReference type="PROSITE-ProRule" id="PRU00331"/>
    </source>
</evidence>
<feature type="active site" evidence="11">
    <location>
        <position position="13"/>
    </location>
</feature>
<evidence type="ECO:0000313" key="15">
    <source>
        <dbReference type="Proteomes" id="UP001515480"/>
    </source>
</evidence>
<keyword evidence="9" id="KW-0804">Transcription</keyword>
<evidence type="ECO:0000256" key="8">
    <source>
        <dbReference type="ARBA" id="ARBA00023015"/>
    </source>
</evidence>
<name>A0AB34INN9_PRYPA</name>
<keyword evidence="5" id="KW-0833">Ubl conjugation pathway</keyword>
<evidence type="ECO:0000256" key="4">
    <source>
        <dbReference type="ARBA" id="ARBA00022670"/>
    </source>
</evidence>
<evidence type="ECO:0000256" key="12">
    <source>
        <dbReference type="SAM" id="MobiDB-lite"/>
    </source>
</evidence>
<feature type="active site" evidence="11">
    <location>
        <position position="112"/>
    </location>
</feature>
<evidence type="ECO:0000256" key="5">
    <source>
        <dbReference type="ARBA" id="ARBA00022786"/>
    </source>
</evidence>
<evidence type="ECO:0000256" key="1">
    <source>
        <dbReference type="ARBA" id="ARBA00000707"/>
    </source>
</evidence>
<dbReference type="InterPro" id="IPR006155">
    <property type="entry name" value="Josephin"/>
</dbReference>
<feature type="region of interest" description="Disordered" evidence="12">
    <location>
        <begin position="301"/>
        <end position="322"/>
    </location>
</feature>
<dbReference type="AlphaFoldDB" id="A0AB34INN9"/>
<evidence type="ECO:0000256" key="3">
    <source>
        <dbReference type="ARBA" id="ARBA00012759"/>
    </source>
</evidence>
<evidence type="ECO:0000256" key="6">
    <source>
        <dbReference type="ARBA" id="ARBA00022801"/>
    </source>
</evidence>
<protein>
    <recommendedName>
        <fullName evidence="3">ubiquitinyl hydrolase 1</fullName>
        <ecNumber evidence="3">3.4.19.12</ecNumber>
    </recommendedName>
</protein>
<comment type="caution">
    <text evidence="14">The sequence shown here is derived from an EMBL/GenBank/DDBJ whole genome shotgun (WGS) entry which is preliminary data.</text>
</comment>
<evidence type="ECO:0000256" key="9">
    <source>
        <dbReference type="ARBA" id="ARBA00023163"/>
    </source>
</evidence>
<dbReference type="PANTHER" id="PTHR14159">
    <property type="entry name" value="ATAXIN-3-RELATED"/>
    <property type="match status" value="1"/>
</dbReference>
<dbReference type="GO" id="GO:0004843">
    <property type="term" value="F:cysteine-type deubiquitinase activity"/>
    <property type="evidence" value="ECO:0007669"/>
    <property type="project" value="UniProtKB-EC"/>
</dbReference>
<feature type="region of interest" description="Disordered" evidence="12">
    <location>
        <begin position="349"/>
        <end position="382"/>
    </location>
</feature>
<dbReference type="SMART" id="SM01246">
    <property type="entry name" value="Josephin"/>
    <property type="match status" value="1"/>
</dbReference>
<keyword evidence="6 11" id="KW-0378">Hydrolase</keyword>
<dbReference type="InterPro" id="IPR033865">
    <property type="entry name" value="Ataxin-3"/>
</dbReference>
<feature type="active site" evidence="11">
    <location>
        <position position="127"/>
    </location>
</feature>
<dbReference type="GO" id="GO:0006508">
    <property type="term" value="P:proteolysis"/>
    <property type="evidence" value="ECO:0007669"/>
    <property type="project" value="UniProtKB-KW"/>
</dbReference>
<evidence type="ECO:0000313" key="14">
    <source>
        <dbReference type="EMBL" id="KAL1503064.1"/>
    </source>
</evidence>
<feature type="domain" description="Josephin" evidence="13">
    <location>
        <begin position="1"/>
        <end position="173"/>
    </location>
</feature>
<reference evidence="14 15" key="1">
    <citation type="journal article" date="2024" name="Science">
        <title>Giant polyketide synthase enzymes in the biosynthesis of giant marine polyether toxins.</title>
        <authorList>
            <person name="Fallon T.R."/>
            <person name="Shende V.V."/>
            <person name="Wierzbicki I.H."/>
            <person name="Pendleton A.L."/>
            <person name="Watervoot N.F."/>
            <person name="Auber R.P."/>
            <person name="Gonzalez D.J."/>
            <person name="Wisecaver J.H."/>
            <person name="Moore B.S."/>
        </authorList>
    </citation>
    <scope>NUCLEOTIDE SEQUENCE [LARGE SCALE GENOMIC DNA]</scope>
    <source>
        <strain evidence="14 15">12B1</strain>
    </source>
</reference>
<dbReference type="EMBL" id="JBGBPQ010000022">
    <property type="protein sequence ID" value="KAL1503064.1"/>
    <property type="molecule type" value="Genomic_DNA"/>
</dbReference>
<evidence type="ECO:0000259" key="13">
    <source>
        <dbReference type="PROSITE" id="PS50957"/>
    </source>
</evidence>
<dbReference type="GO" id="GO:0016579">
    <property type="term" value="P:protein deubiquitination"/>
    <property type="evidence" value="ECO:0007669"/>
    <property type="project" value="InterPro"/>
</dbReference>
<evidence type="ECO:0000256" key="2">
    <source>
        <dbReference type="ARBA" id="ARBA00004123"/>
    </source>
</evidence>
<sequence>MQVYHEKQLSSLCGVHALNNLLQGPVFGAGDLADIALELDRQEAALLSEAPSPGAGSHRVDPRTGDFSIEVLAEALARRGVRLVNADHAEVAEVAAFSPEQAEGFLCHIKSHWLSLRSMAGLWWNLDSRLPCPRLIPHEKLPVLLANLRASGHTVHVVCGEPLPMPCEAESTRVAGREEVWHPLDYLLLDEPHNDPLPLYVRWGDPDTPEDDASSALAAVEAADAADAAAAAAAARFAAEAEEAEEAELAAALRASVLEQQQRDSGRGVGVEALPVAALHRVGHGLSHSIAAASTWLRKPFHPADAPSEKRPPPPASESSLWDVPLVRTPRPLASNGVAPPAAAMPSLVAKSTQHGGSLHSPVDTPARAPLHAAPHASGNSTDVLPQHAVLRVPDLMRMGYTWEAIYHALEATGSVVRAHDFLRKHYALPSPPLAATAAALPPQLGIDAPLCRPLSAASTSPRASVAHTPPHQAMVAPTVCHTPSVSTPPLASPGMRRPLPSAAGLILDMD</sequence>
<evidence type="ECO:0000256" key="7">
    <source>
        <dbReference type="ARBA" id="ARBA00022807"/>
    </source>
</evidence>
<dbReference type="Gene3D" id="1.10.287.10">
    <property type="entry name" value="S15/NS1, RNA-binding"/>
    <property type="match status" value="1"/>
</dbReference>
<accession>A0AB34INN9</accession>
<dbReference type="Proteomes" id="UP001515480">
    <property type="component" value="Unassembled WGS sequence"/>
</dbReference>
<keyword evidence="7" id="KW-0788">Thiol protease</keyword>
<gene>
    <name evidence="14" type="ORF">AB1Y20_011130</name>
</gene>
<dbReference type="GO" id="GO:0005634">
    <property type="term" value="C:nucleus"/>
    <property type="evidence" value="ECO:0007669"/>
    <property type="project" value="UniProtKB-SubCell"/>
</dbReference>
<dbReference type="Pfam" id="PF02099">
    <property type="entry name" value="Josephin"/>
    <property type="match status" value="1"/>
</dbReference>
<evidence type="ECO:0000256" key="10">
    <source>
        <dbReference type="ARBA" id="ARBA00023242"/>
    </source>
</evidence>
<keyword evidence="10" id="KW-0539">Nucleus</keyword>
<keyword evidence="15" id="KW-1185">Reference proteome</keyword>
<organism evidence="14 15">
    <name type="scientific">Prymnesium parvum</name>
    <name type="common">Toxic golden alga</name>
    <dbReference type="NCBI Taxonomy" id="97485"/>
    <lineage>
        <taxon>Eukaryota</taxon>
        <taxon>Haptista</taxon>
        <taxon>Haptophyta</taxon>
        <taxon>Prymnesiophyceae</taxon>
        <taxon>Prymnesiales</taxon>
        <taxon>Prymnesiaceae</taxon>
        <taxon>Prymnesium</taxon>
    </lineage>
</organism>
<dbReference type="PROSITE" id="PS50957">
    <property type="entry name" value="JOSEPHIN"/>
    <property type="match status" value="1"/>
</dbReference>
<proteinExistence type="predicted"/>
<keyword evidence="8" id="KW-0805">Transcription regulation</keyword>